<feature type="binding site" evidence="8">
    <location>
        <begin position="365"/>
        <end position="366"/>
    </location>
    <ligand>
        <name>substrate</name>
    </ligand>
</feature>
<keyword evidence="12" id="KW-1185">Reference proteome</keyword>
<dbReference type="FunFam" id="3.20.20.70:FF:000118">
    <property type="entry name" value="Alpha-galactosidase"/>
    <property type="match status" value="1"/>
</dbReference>
<comment type="similarity">
    <text evidence="2">Belongs to the glycosyl hydrolase 36 family.</text>
</comment>
<dbReference type="SUPFAM" id="SSF51445">
    <property type="entry name" value="(Trans)glycosidases"/>
    <property type="match status" value="1"/>
</dbReference>
<organism evidence="11 12">
    <name type="scientific">Halolactibacillus alkaliphilus</name>
    <dbReference type="NCBI Taxonomy" id="442899"/>
    <lineage>
        <taxon>Bacteria</taxon>
        <taxon>Bacillati</taxon>
        <taxon>Bacillota</taxon>
        <taxon>Bacilli</taxon>
        <taxon>Bacillales</taxon>
        <taxon>Bacillaceae</taxon>
        <taxon>Halolactibacillus</taxon>
    </lineage>
</organism>
<keyword evidence="5 6" id="KW-0326">Glycosidase</keyword>
<evidence type="ECO:0000256" key="4">
    <source>
        <dbReference type="ARBA" id="ARBA00022801"/>
    </source>
</evidence>
<dbReference type="OrthoDB" id="9758822at2"/>
<feature type="domain" description="Glycosyl hydrolase family 36 N-terminal" evidence="10">
    <location>
        <begin position="31"/>
        <end position="283"/>
    </location>
</feature>
<dbReference type="EMBL" id="BJYE01000005">
    <property type="protein sequence ID" value="GEN56091.1"/>
    <property type="molecule type" value="Genomic_DNA"/>
</dbReference>
<dbReference type="GO" id="GO:0016052">
    <property type="term" value="P:carbohydrate catabolic process"/>
    <property type="evidence" value="ECO:0007669"/>
    <property type="project" value="InterPro"/>
</dbReference>
<evidence type="ECO:0000313" key="12">
    <source>
        <dbReference type="Proteomes" id="UP000321400"/>
    </source>
</evidence>
<feature type="binding site" evidence="8">
    <location>
        <begin position="475"/>
        <end position="479"/>
    </location>
    <ligand>
        <name>substrate</name>
    </ligand>
</feature>
<dbReference type="Proteomes" id="UP000321400">
    <property type="component" value="Unassembled WGS sequence"/>
</dbReference>
<dbReference type="RefSeq" id="WP_089800482.1">
    <property type="nucleotide sequence ID" value="NZ_BJYE01000005.1"/>
</dbReference>
<evidence type="ECO:0000256" key="3">
    <source>
        <dbReference type="ARBA" id="ARBA00012755"/>
    </source>
</evidence>
<evidence type="ECO:0000256" key="6">
    <source>
        <dbReference type="PIRNR" id="PIRNR005536"/>
    </source>
</evidence>
<evidence type="ECO:0000256" key="2">
    <source>
        <dbReference type="ARBA" id="ARBA00006202"/>
    </source>
</evidence>
<feature type="binding site" evidence="8">
    <location>
        <position position="525"/>
    </location>
    <ligand>
        <name>substrate</name>
    </ligand>
</feature>
<dbReference type="Pfam" id="PF16874">
    <property type="entry name" value="Glyco_hydro_36C"/>
    <property type="match status" value="1"/>
</dbReference>
<proteinExistence type="inferred from homology"/>
<feature type="binding site" evidence="8">
    <location>
        <position position="198"/>
    </location>
    <ligand>
        <name>substrate</name>
    </ligand>
</feature>
<dbReference type="GO" id="GO:0004557">
    <property type="term" value="F:alpha-galactosidase activity"/>
    <property type="evidence" value="ECO:0007669"/>
    <property type="project" value="UniProtKB-UniRule"/>
</dbReference>
<dbReference type="Pfam" id="PF16875">
    <property type="entry name" value="Glyco_hydro_36N"/>
    <property type="match status" value="1"/>
</dbReference>
<evidence type="ECO:0000256" key="5">
    <source>
        <dbReference type="ARBA" id="ARBA00023295"/>
    </source>
</evidence>
<evidence type="ECO:0000259" key="10">
    <source>
        <dbReference type="Pfam" id="PF16875"/>
    </source>
</evidence>
<evidence type="ECO:0000259" key="9">
    <source>
        <dbReference type="Pfam" id="PF16874"/>
    </source>
</evidence>
<evidence type="ECO:0000313" key="11">
    <source>
        <dbReference type="EMBL" id="GEN56091.1"/>
    </source>
</evidence>
<name>A0A511WZH5_9BACI</name>
<keyword evidence="4 6" id="KW-0378">Hydrolase</keyword>
<dbReference type="PANTHER" id="PTHR43053:SF3">
    <property type="entry name" value="ALPHA-GALACTOSIDASE C-RELATED"/>
    <property type="match status" value="1"/>
</dbReference>
<dbReference type="Gene3D" id="2.60.40.1180">
    <property type="entry name" value="Golgi alpha-mannosidase II"/>
    <property type="match status" value="1"/>
</dbReference>
<sequence length="737" mass="84658">MAIYVNEETLTFHLTNRDVSYLFTILPNGECAQLYFGKALRHVDDFRHLFYTAQKDNSCVEVNTNLTMDVVRQEYPSFSRSDFRLPALELTSKDGSRVTQFTYKDYKIVSGKEKIPGLPSTYVESNNEAQTLQVRLTDDCIQATLVLSYTIYSDTPVITRHVSLLNSSSEPIRINRLMSASVDFNRADFEWLELAGSWARERHVKRTPLHSGVQNIQSTRGASSPQHNPFLALLNKETTENQGDAYGFSLVYSGNFLAQMEVDHYDTTRVMMGINPFDFDWHLTPGETFYTPEVVMAYSSRGLNKLSQVYHTLYRTRLARGYWRDRLRPVLINNWEATYFDFNETKLLDMAKEAKALGVELFVLDDGWFKGRNSDTTSLGDWVVDPIKLPNGLRSLSDKIHQLGLMFGLWIEPEMISAKSDLFQEHPDWVMQVKDRPMTPGRNQHVLDFSNEAVVNYMYELIKARLTEANVDYVKWDMNRFMTEAGSLYLSTDDQGSVRHRYILGVYQLYEKLTTDFKDVLFESCAAGGARFDPGMLYYAPQAWTSDDTDALERIKIQYGTSHVYPASMMGAHVSAVPNHQTGRYTPLETRGIVSFSGMLGYELDPGQLTEEEKQMVKEQIIQYKALQPVVQFGTMYRLISPFDSLTMASWLYKSADEKQVMVTFVQRYAVPNPGFRQLKLQGLQPDARYQLVGTTDVYYGDQLMYHGLELDRVIDRADKGDARAYLLHFKVMEEEE</sequence>
<dbReference type="Gene3D" id="3.20.20.70">
    <property type="entry name" value="Aldolase class I"/>
    <property type="match status" value="1"/>
</dbReference>
<dbReference type="Pfam" id="PF02065">
    <property type="entry name" value="Melibiase"/>
    <property type="match status" value="1"/>
</dbReference>
<dbReference type="InterPro" id="IPR031704">
    <property type="entry name" value="Glyco_hydro_36_N"/>
</dbReference>
<dbReference type="InterPro" id="IPR038417">
    <property type="entry name" value="Alpga-gal_N_sf"/>
</dbReference>
<dbReference type="PANTHER" id="PTHR43053">
    <property type="entry name" value="GLYCOSIDASE FAMILY 31"/>
    <property type="match status" value="1"/>
</dbReference>
<dbReference type="EC" id="3.2.1.22" evidence="3 6"/>
<feature type="binding site" evidence="8">
    <location>
        <position position="547"/>
    </location>
    <ligand>
        <name>substrate</name>
    </ligand>
</feature>
<dbReference type="InterPro" id="IPR017853">
    <property type="entry name" value="GH"/>
</dbReference>
<dbReference type="InterPro" id="IPR013785">
    <property type="entry name" value="Aldolase_TIM"/>
</dbReference>
<protein>
    <recommendedName>
        <fullName evidence="3 6">Alpha-galactosidase</fullName>
        <ecNumber evidence="3 6">3.2.1.22</ecNumber>
    </recommendedName>
</protein>
<evidence type="ECO:0000256" key="1">
    <source>
        <dbReference type="ARBA" id="ARBA00001255"/>
    </source>
</evidence>
<dbReference type="PIRSF" id="PIRSF005536">
    <property type="entry name" value="Agal"/>
    <property type="match status" value="1"/>
</dbReference>
<reference evidence="11 12" key="1">
    <citation type="submission" date="2019-07" db="EMBL/GenBank/DDBJ databases">
        <title>Whole genome shotgun sequence of Halolactibacillus alkaliphilus NBRC 103919.</title>
        <authorList>
            <person name="Hosoyama A."/>
            <person name="Uohara A."/>
            <person name="Ohji S."/>
            <person name="Ichikawa N."/>
        </authorList>
    </citation>
    <scope>NUCLEOTIDE SEQUENCE [LARGE SCALE GENOMIC DNA]</scope>
    <source>
        <strain evidence="11 12">NBRC 103919</strain>
    </source>
</reference>
<dbReference type="InterPro" id="IPR013780">
    <property type="entry name" value="Glyco_hydro_b"/>
</dbReference>
<dbReference type="Gene3D" id="2.70.98.60">
    <property type="entry name" value="alpha-galactosidase from lactobacil brevis"/>
    <property type="match status" value="1"/>
</dbReference>
<dbReference type="PROSITE" id="PS00512">
    <property type="entry name" value="ALPHA_GALACTOSIDASE"/>
    <property type="match status" value="1"/>
</dbReference>
<feature type="domain" description="Glycosyl hydrolase family 36 C-terminal" evidence="9">
    <location>
        <begin position="649"/>
        <end position="730"/>
    </location>
</feature>
<feature type="binding site" evidence="8">
    <location>
        <position position="442"/>
    </location>
    <ligand>
        <name>substrate</name>
    </ligand>
</feature>
<dbReference type="PRINTS" id="PR00743">
    <property type="entry name" value="GLHYDRLASE36"/>
</dbReference>
<evidence type="ECO:0000256" key="8">
    <source>
        <dbReference type="PIRSR" id="PIRSR005536-2"/>
    </source>
</evidence>
<dbReference type="InterPro" id="IPR000111">
    <property type="entry name" value="Glyco_hydro_27/36_CS"/>
</dbReference>
<evidence type="ECO:0000256" key="7">
    <source>
        <dbReference type="PIRSR" id="PIRSR005536-1"/>
    </source>
</evidence>
<comment type="caution">
    <text evidence="11">The sequence shown here is derived from an EMBL/GenBank/DDBJ whole genome shotgun (WGS) entry which is preliminary data.</text>
</comment>
<dbReference type="CDD" id="cd14791">
    <property type="entry name" value="GH36"/>
    <property type="match status" value="1"/>
</dbReference>
<gene>
    <name evidence="11" type="ORF">HAL01_05550</name>
</gene>
<comment type="catalytic activity">
    <reaction evidence="1 6">
        <text>Hydrolysis of terminal, non-reducing alpha-D-galactose residues in alpha-D-galactosides, including galactose oligosaccharides, galactomannans and galactolipids.</text>
        <dbReference type="EC" id="3.2.1.22"/>
    </reaction>
</comment>
<feature type="active site" description="Proton donor" evidence="7">
    <location>
        <position position="547"/>
    </location>
</feature>
<dbReference type="STRING" id="442899.SAMN05720591_10614"/>
<dbReference type="InterPro" id="IPR031705">
    <property type="entry name" value="Glyco_hydro_36_C"/>
</dbReference>
<feature type="active site" description="Nucleophile" evidence="7">
    <location>
        <position position="477"/>
    </location>
</feature>
<accession>A0A511WZH5</accession>
<dbReference type="InterPro" id="IPR050985">
    <property type="entry name" value="Alpha-glycosidase_related"/>
</dbReference>
<dbReference type="AlphaFoldDB" id="A0A511WZH5"/>
<dbReference type="InterPro" id="IPR002252">
    <property type="entry name" value="Glyco_hydro_36"/>
</dbReference>